<sequence>MGTKHTHRFVETYDGMVAFGFSRDLDEKSLMVYLQKFSDDDLMHILIPRLSDREITELFDMLSNLMRKHLTDNEYHTHFLKEEAHLASTPP</sequence>
<dbReference type="Proteomes" id="UP000276223">
    <property type="component" value="Unassembled WGS sequence"/>
</dbReference>
<dbReference type="RefSeq" id="WP_123291558.1">
    <property type="nucleotide sequence ID" value="NZ_RJVA01000017.1"/>
</dbReference>
<gene>
    <name evidence="1" type="ORF">EDC27_3125</name>
</gene>
<reference evidence="1 2" key="1">
    <citation type="submission" date="2018-11" db="EMBL/GenBank/DDBJ databases">
        <title>Genomic Encyclopedia of Type Strains, Phase IV (KMG-IV): sequencing the most valuable type-strain genomes for metagenomic binning, comparative biology and taxonomic classification.</title>
        <authorList>
            <person name="Goeker M."/>
        </authorList>
    </citation>
    <scope>NUCLEOTIDE SEQUENCE [LARGE SCALE GENOMIC DNA]</scope>
    <source>
        <strain evidence="1 2">DSM 22027</strain>
    </source>
</reference>
<name>A0A3N1UIH9_9BACT</name>
<dbReference type="AlphaFoldDB" id="A0A3N1UIH9"/>
<dbReference type="EMBL" id="RJVA01000017">
    <property type="protein sequence ID" value="ROQ89588.1"/>
    <property type="molecule type" value="Genomic_DNA"/>
</dbReference>
<accession>A0A3N1UIH9</accession>
<evidence type="ECO:0000313" key="2">
    <source>
        <dbReference type="Proteomes" id="UP000276223"/>
    </source>
</evidence>
<protein>
    <recommendedName>
        <fullName evidence="3">Cytoplasmic protein</fullName>
    </recommendedName>
</protein>
<organism evidence="1 2">
    <name type="scientific">Desulfosoma caldarium</name>
    <dbReference type="NCBI Taxonomy" id="610254"/>
    <lineage>
        <taxon>Bacteria</taxon>
        <taxon>Pseudomonadati</taxon>
        <taxon>Thermodesulfobacteriota</taxon>
        <taxon>Syntrophobacteria</taxon>
        <taxon>Syntrophobacterales</taxon>
        <taxon>Syntrophobacteraceae</taxon>
        <taxon>Desulfosoma</taxon>
    </lineage>
</organism>
<evidence type="ECO:0000313" key="1">
    <source>
        <dbReference type="EMBL" id="ROQ89588.1"/>
    </source>
</evidence>
<dbReference type="OrthoDB" id="5432565at2"/>
<comment type="caution">
    <text evidence="1">The sequence shown here is derived from an EMBL/GenBank/DDBJ whole genome shotgun (WGS) entry which is preliminary data.</text>
</comment>
<keyword evidence="2" id="KW-1185">Reference proteome</keyword>
<proteinExistence type="predicted"/>
<evidence type="ECO:0008006" key="3">
    <source>
        <dbReference type="Google" id="ProtNLM"/>
    </source>
</evidence>